<keyword evidence="3" id="KW-1185">Reference proteome</keyword>
<dbReference type="EMBL" id="JAKKPZ010000415">
    <property type="protein sequence ID" value="KAI1695319.1"/>
    <property type="molecule type" value="Genomic_DNA"/>
</dbReference>
<evidence type="ECO:0000313" key="2">
    <source>
        <dbReference type="EMBL" id="KAI1695319.1"/>
    </source>
</evidence>
<dbReference type="AlphaFoldDB" id="A0AAD4MJC5"/>
<organism evidence="2 3">
    <name type="scientific">Ditylenchus destructor</name>
    <dbReference type="NCBI Taxonomy" id="166010"/>
    <lineage>
        <taxon>Eukaryota</taxon>
        <taxon>Metazoa</taxon>
        <taxon>Ecdysozoa</taxon>
        <taxon>Nematoda</taxon>
        <taxon>Chromadorea</taxon>
        <taxon>Rhabditida</taxon>
        <taxon>Tylenchina</taxon>
        <taxon>Tylenchomorpha</taxon>
        <taxon>Sphaerularioidea</taxon>
        <taxon>Anguinidae</taxon>
        <taxon>Anguininae</taxon>
        <taxon>Ditylenchus</taxon>
    </lineage>
</organism>
<proteinExistence type="predicted"/>
<dbReference type="Proteomes" id="UP001201812">
    <property type="component" value="Unassembled WGS sequence"/>
</dbReference>
<feature type="compositionally biased region" description="Basic and acidic residues" evidence="1">
    <location>
        <begin position="62"/>
        <end position="75"/>
    </location>
</feature>
<comment type="caution">
    <text evidence="2">The sequence shown here is derived from an EMBL/GenBank/DDBJ whole genome shotgun (WGS) entry which is preliminary data.</text>
</comment>
<protein>
    <submittedName>
        <fullName evidence="2">Uncharacterized protein</fullName>
    </submittedName>
</protein>
<accession>A0AAD4MJC5</accession>
<feature type="region of interest" description="Disordered" evidence="1">
    <location>
        <begin position="102"/>
        <end position="142"/>
    </location>
</feature>
<gene>
    <name evidence="2" type="ORF">DdX_19642</name>
</gene>
<evidence type="ECO:0000256" key="1">
    <source>
        <dbReference type="SAM" id="MobiDB-lite"/>
    </source>
</evidence>
<sequence length="142" mass="15637">MKISLEIHVIPICKMENRQPLDEEADTPLNTPQFIIEEPFPNIEGAVPDNEPVMGEEIDHPVQEQEGNATERLDPDAPVPYRIRRPHPVQIQVEAIPAVQVTQTQASDIQGTAAEVTSPERRGTPVQDDDNDAESPAPPPSP</sequence>
<name>A0AAD4MJC5_9BILA</name>
<evidence type="ECO:0000313" key="3">
    <source>
        <dbReference type="Proteomes" id="UP001201812"/>
    </source>
</evidence>
<feature type="region of interest" description="Disordered" evidence="1">
    <location>
        <begin position="62"/>
        <end position="82"/>
    </location>
</feature>
<reference evidence="2" key="1">
    <citation type="submission" date="2022-01" db="EMBL/GenBank/DDBJ databases">
        <title>Genome Sequence Resource for Two Populations of Ditylenchus destructor, the Migratory Endoparasitic Phytonematode.</title>
        <authorList>
            <person name="Zhang H."/>
            <person name="Lin R."/>
            <person name="Xie B."/>
        </authorList>
    </citation>
    <scope>NUCLEOTIDE SEQUENCE</scope>
    <source>
        <strain evidence="2">BazhouSP</strain>
    </source>
</reference>